<sequence length="121" mass="13857">MLMLDAAARDEPSRASLIREFNAARAEEWTEFVSECDKYEAEIAKEKRIGKLTVAELDEEEQSLDRLRRWFRELKARDIYGVAEGVQAEDRLKHCTEVLDGYADDVYQAVHAPLGQEVPNA</sequence>
<dbReference type="EMBL" id="VLKE01000001">
    <property type="protein sequence ID" value="TWH70867.1"/>
    <property type="molecule type" value="Genomic_DNA"/>
</dbReference>
<dbReference type="Pfam" id="PF20229">
    <property type="entry name" value="ChrB_N"/>
    <property type="match status" value="1"/>
</dbReference>
<gene>
    <name evidence="2" type="ORF">JD77_05892</name>
</gene>
<evidence type="ECO:0000313" key="3">
    <source>
        <dbReference type="Proteomes" id="UP000319825"/>
    </source>
</evidence>
<accession>A0A562IIL5</accession>
<name>A0A562IIL5_MICOL</name>
<feature type="domain" description="ChrB N-terminal" evidence="1">
    <location>
        <begin position="2"/>
        <end position="112"/>
    </location>
</feature>
<proteinExistence type="predicted"/>
<evidence type="ECO:0000313" key="2">
    <source>
        <dbReference type="EMBL" id="TWH70867.1"/>
    </source>
</evidence>
<protein>
    <recommendedName>
        <fullName evidence="1">ChrB N-terminal domain-containing protein</fullName>
    </recommendedName>
</protein>
<organism evidence="2 3">
    <name type="scientific">Micromonospora olivasterospora</name>
    <dbReference type="NCBI Taxonomy" id="1880"/>
    <lineage>
        <taxon>Bacteria</taxon>
        <taxon>Bacillati</taxon>
        <taxon>Actinomycetota</taxon>
        <taxon>Actinomycetes</taxon>
        <taxon>Micromonosporales</taxon>
        <taxon>Micromonosporaceae</taxon>
        <taxon>Micromonospora</taxon>
    </lineage>
</organism>
<keyword evidence="3" id="KW-1185">Reference proteome</keyword>
<dbReference type="Proteomes" id="UP000319825">
    <property type="component" value="Unassembled WGS sequence"/>
</dbReference>
<dbReference type="AlphaFoldDB" id="A0A562IIL5"/>
<evidence type="ECO:0000259" key="1">
    <source>
        <dbReference type="Pfam" id="PF20229"/>
    </source>
</evidence>
<comment type="caution">
    <text evidence="2">The sequence shown here is derived from an EMBL/GenBank/DDBJ whole genome shotgun (WGS) entry which is preliminary data.</text>
</comment>
<dbReference type="InterPro" id="IPR046858">
    <property type="entry name" value="ChrB_N"/>
</dbReference>
<reference evidence="2 3" key="1">
    <citation type="submission" date="2019-07" db="EMBL/GenBank/DDBJ databases">
        <title>R&amp;d 2014.</title>
        <authorList>
            <person name="Klenk H.-P."/>
        </authorList>
    </citation>
    <scope>NUCLEOTIDE SEQUENCE [LARGE SCALE GENOMIC DNA]</scope>
    <source>
        <strain evidence="2 3">DSM 43868</strain>
    </source>
</reference>